<dbReference type="Proteomes" id="UP000003604">
    <property type="component" value="Unassembled WGS sequence"/>
</dbReference>
<evidence type="ECO:0000313" key="2">
    <source>
        <dbReference type="Proteomes" id="UP000003604"/>
    </source>
</evidence>
<comment type="caution">
    <text evidence="1">The sequence shown here is derived from an EMBL/GenBank/DDBJ whole genome shotgun (WGS) entry which is preliminary data.</text>
</comment>
<keyword evidence="2" id="KW-1185">Reference proteome</keyword>
<reference evidence="1 2" key="1">
    <citation type="submission" date="2009-10" db="EMBL/GenBank/DDBJ databases">
        <authorList>
            <consortium name="Los Alamos National Laboratory (LANL)"/>
            <consortium name="National Microbial Pathogen Data Resource (NMPDR)"/>
            <person name="Saunders E.H."/>
            <person name="Munk A.C."/>
            <person name="Tapia R."/>
            <person name="Green L."/>
            <person name="Rogers Y."/>
            <person name="Detter J.C."/>
            <person name="Bruce D."/>
            <person name="Brettin T.S."/>
            <person name="Colwell R.R."/>
            <person name="Huq A."/>
            <person name="Grim C.J."/>
            <person name="Hasan N.A."/>
            <person name="Bartels D."/>
            <person name="Vonstein V."/>
        </authorList>
    </citation>
    <scope>NUCLEOTIDE SEQUENCE [LARGE SCALE GENOMIC DNA]</scope>
    <source>
        <strain evidence="1 2">CIP 101886</strain>
    </source>
</reference>
<sequence length="336" mass="38131">MNHENNPIVKMDQQILSQALDALPEHIEITDIQYQDASARNSDVDATVTLKIAGETRTFDTDIKRIHRKATLDAFLQTQRQRETLLICNPLSTFLRQYSEEKGINYLDEAGNAHIVQPGFFLHIEGKKRKHIPDTRPTLSVGIMKCLFALLADDTLLNQPYEVMAEKAGVSLGMISKTLTYLIDTQAIPKDKKSRRFLDKPALMQQWLTAYPQVLRKKLAPFRVTTPRHWQTITLEEGDIWGGEVAAAQLTDYLEPEEYWLFTREPMQKKIRELQARPSADGQLLIAAPFWGKDLTLTPAAQALLAVAELLASSDSRNREAAEILNDQYLHLKSLP</sequence>
<dbReference type="InterPro" id="IPR019238">
    <property type="entry name" value="AbiEi_2"/>
</dbReference>
<dbReference type="eggNOG" id="COG4861">
    <property type="taxonomic scope" value="Bacteria"/>
</dbReference>
<evidence type="ECO:0000313" key="1">
    <source>
        <dbReference type="EMBL" id="EEY74232.1"/>
    </source>
</evidence>
<dbReference type="EMBL" id="ADAQ01000004">
    <property type="protein sequence ID" value="EEY74232.1"/>
    <property type="molecule type" value="Genomic_DNA"/>
</dbReference>
<dbReference type="RefSeq" id="WP_005500663.1">
    <property type="nucleotide sequence ID" value="NZ_ADAQ01000004.1"/>
</dbReference>
<accession>D0I2S6</accession>
<name>D0I2S6_GRIHO</name>
<proteinExistence type="predicted"/>
<organism evidence="1 2">
    <name type="scientific">Grimontia hollisae CIP 101886</name>
    <dbReference type="NCBI Taxonomy" id="675812"/>
    <lineage>
        <taxon>Bacteria</taxon>
        <taxon>Pseudomonadati</taxon>
        <taxon>Pseudomonadota</taxon>
        <taxon>Gammaproteobacteria</taxon>
        <taxon>Vibrionales</taxon>
        <taxon>Vibrionaceae</taxon>
        <taxon>Grimontia</taxon>
    </lineage>
</organism>
<protein>
    <submittedName>
        <fullName evidence="1">Uncharacterized protein</fullName>
    </submittedName>
</protein>
<dbReference type="AlphaFoldDB" id="D0I2S6"/>
<gene>
    <name evidence="1" type="ORF">VHA_000039</name>
</gene>
<dbReference type="Pfam" id="PF09952">
    <property type="entry name" value="AbiEi_2"/>
    <property type="match status" value="1"/>
</dbReference>